<feature type="region of interest" description="Disordered" evidence="1">
    <location>
        <begin position="79"/>
        <end position="101"/>
    </location>
</feature>
<evidence type="ECO:0000256" key="1">
    <source>
        <dbReference type="SAM" id="MobiDB-lite"/>
    </source>
</evidence>
<dbReference type="Gene3D" id="1.10.287.1060">
    <property type="entry name" value="ESAT-6-like"/>
    <property type="match status" value="1"/>
</dbReference>
<dbReference type="EMBL" id="JAAXLS010000022">
    <property type="protein sequence ID" value="NKQ56323.1"/>
    <property type="molecule type" value="Genomic_DNA"/>
</dbReference>
<reference evidence="2 3" key="1">
    <citation type="submission" date="2020-04" db="EMBL/GenBank/DDBJ databases">
        <title>Novel species.</title>
        <authorList>
            <person name="Teo W.F.A."/>
            <person name="Lipun K."/>
            <person name="Srisuk N."/>
            <person name="Duangmal K."/>
        </authorList>
    </citation>
    <scope>NUCLEOTIDE SEQUENCE [LARGE SCALE GENOMIC DNA]</scope>
    <source>
        <strain evidence="2 3">K13G38</strain>
    </source>
</reference>
<evidence type="ECO:0000313" key="3">
    <source>
        <dbReference type="Proteomes" id="UP000715441"/>
    </source>
</evidence>
<protein>
    <submittedName>
        <fullName evidence="2">Uncharacterized protein</fullName>
    </submittedName>
</protein>
<gene>
    <name evidence="2" type="ORF">HFP15_25940</name>
</gene>
<sequence>MPNGGYQADTGQLSAGANAYTQEGDALSQAASKLTPTVAAGQVGEAFSDVAGKYTEAFTKFKNGVAAFGSKAGEFGGSLGSASQKYSANEQTQQRSIPGQG</sequence>
<feature type="compositionally biased region" description="Polar residues" evidence="1">
    <location>
        <begin position="80"/>
        <end position="101"/>
    </location>
</feature>
<dbReference type="Proteomes" id="UP000715441">
    <property type="component" value="Unassembled WGS sequence"/>
</dbReference>
<dbReference type="RefSeq" id="WP_168519370.1">
    <property type="nucleotide sequence ID" value="NZ_JAAXLS010000022.1"/>
</dbReference>
<name>A0ABX1J978_9PSEU</name>
<evidence type="ECO:0000313" key="2">
    <source>
        <dbReference type="EMBL" id="NKQ56323.1"/>
    </source>
</evidence>
<proteinExistence type="predicted"/>
<keyword evidence="3" id="KW-1185">Reference proteome</keyword>
<organism evidence="2 3">
    <name type="scientific">Amycolatopsis acididurans</name>
    <dbReference type="NCBI Taxonomy" id="2724524"/>
    <lineage>
        <taxon>Bacteria</taxon>
        <taxon>Bacillati</taxon>
        <taxon>Actinomycetota</taxon>
        <taxon>Actinomycetes</taxon>
        <taxon>Pseudonocardiales</taxon>
        <taxon>Pseudonocardiaceae</taxon>
        <taxon>Amycolatopsis</taxon>
    </lineage>
</organism>
<comment type="caution">
    <text evidence="2">The sequence shown here is derived from an EMBL/GenBank/DDBJ whole genome shotgun (WGS) entry which is preliminary data.</text>
</comment>
<accession>A0ABX1J978</accession>